<name>A0ABX1W320_9SPHI</name>
<reference evidence="2 3" key="1">
    <citation type="submission" date="2020-05" db="EMBL/GenBank/DDBJ databases">
        <authorList>
            <person name="Khan S.A."/>
            <person name="Jeon C.O."/>
            <person name="Chun B.H."/>
        </authorList>
    </citation>
    <scope>NUCLEOTIDE SEQUENCE [LARGE SCALE GENOMIC DNA]</scope>
    <source>
        <strain evidence="2 3">S1162</strain>
    </source>
</reference>
<accession>A0ABX1W320</accession>
<evidence type="ECO:0000313" key="3">
    <source>
        <dbReference type="Proteomes" id="UP000566071"/>
    </source>
</evidence>
<protein>
    <submittedName>
        <fullName evidence="2">Uncharacterized protein</fullName>
    </submittedName>
</protein>
<proteinExistence type="predicted"/>
<evidence type="ECO:0000256" key="1">
    <source>
        <dbReference type="SAM" id="SignalP"/>
    </source>
</evidence>
<sequence>MQMQLAVTVGQVALLVHFALAHDVQAAFAFLTGTFGVANTDAVAINIAAALKITFS</sequence>
<organism evidence="2 3">
    <name type="scientific">Mucilaginibacter humi</name>
    <dbReference type="NCBI Taxonomy" id="2732510"/>
    <lineage>
        <taxon>Bacteria</taxon>
        <taxon>Pseudomonadati</taxon>
        <taxon>Bacteroidota</taxon>
        <taxon>Sphingobacteriia</taxon>
        <taxon>Sphingobacteriales</taxon>
        <taxon>Sphingobacteriaceae</taxon>
        <taxon>Mucilaginibacter</taxon>
    </lineage>
</organism>
<feature type="signal peptide" evidence="1">
    <location>
        <begin position="1"/>
        <end position="21"/>
    </location>
</feature>
<comment type="caution">
    <text evidence="2">The sequence shown here is derived from an EMBL/GenBank/DDBJ whole genome shotgun (WGS) entry which is preliminary data.</text>
</comment>
<feature type="chain" id="PRO_5045618248" evidence="1">
    <location>
        <begin position="22"/>
        <end position="56"/>
    </location>
</feature>
<dbReference type="Proteomes" id="UP000566071">
    <property type="component" value="Unassembled WGS sequence"/>
</dbReference>
<dbReference type="EMBL" id="JABFCR010000027">
    <property type="protein sequence ID" value="NNU34008.1"/>
    <property type="molecule type" value="Genomic_DNA"/>
</dbReference>
<keyword evidence="1" id="KW-0732">Signal</keyword>
<evidence type="ECO:0000313" key="2">
    <source>
        <dbReference type="EMBL" id="NNU34008.1"/>
    </source>
</evidence>
<gene>
    <name evidence="2" type="ORF">HK413_07285</name>
</gene>
<keyword evidence="3" id="KW-1185">Reference proteome</keyword>